<dbReference type="PROSITE" id="PS00523">
    <property type="entry name" value="SULFATASE_1"/>
    <property type="match status" value="1"/>
</dbReference>
<proteinExistence type="inferred from homology"/>
<accession>A0ABV9L3X6</accession>
<protein>
    <submittedName>
        <fullName evidence="7">Arylsulfatase</fullName>
    </submittedName>
</protein>
<dbReference type="InterPro" id="IPR047115">
    <property type="entry name" value="ARSB"/>
</dbReference>
<dbReference type="EMBL" id="JBHSGN010000169">
    <property type="protein sequence ID" value="MFC4677023.1"/>
    <property type="molecule type" value="Genomic_DNA"/>
</dbReference>
<dbReference type="InterPro" id="IPR000917">
    <property type="entry name" value="Sulfatase_N"/>
</dbReference>
<keyword evidence="8" id="KW-1185">Reference proteome</keyword>
<organism evidence="7 8">
    <name type="scientific">Dysgonomonas termitidis</name>
    <dbReference type="NCBI Taxonomy" id="1516126"/>
    <lineage>
        <taxon>Bacteria</taxon>
        <taxon>Pseudomonadati</taxon>
        <taxon>Bacteroidota</taxon>
        <taxon>Bacteroidia</taxon>
        <taxon>Bacteroidales</taxon>
        <taxon>Dysgonomonadaceae</taxon>
        <taxon>Dysgonomonas</taxon>
    </lineage>
</organism>
<keyword evidence="5" id="KW-0325">Glycoprotein</keyword>
<evidence type="ECO:0000313" key="8">
    <source>
        <dbReference type="Proteomes" id="UP001596023"/>
    </source>
</evidence>
<reference evidence="8" key="1">
    <citation type="journal article" date="2019" name="Int. J. Syst. Evol. Microbiol.">
        <title>The Global Catalogue of Microorganisms (GCM) 10K type strain sequencing project: providing services to taxonomists for standard genome sequencing and annotation.</title>
        <authorList>
            <consortium name="The Broad Institute Genomics Platform"/>
            <consortium name="The Broad Institute Genome Sequencing Center for Infectious Disease"/>
            <person name="Wu L."/>
            <person name="Ma J."/>
        </authorList>
    </citation>
    <scope>NUCLEOTIDE SEQUENCE [LARGE SCALE GENOMIC DNA]</scope>
    <source>
        <strain evidence="8">CCUG 66188</strain>
    </source>
</reference>
<sequence length="463" mass="52490">MDKSKALSFILPSLFLGYADGASAHEKDKRPNIVIILADDLGWGDVGFHGSNIKTPNLDKLAEEGIRMNRFYTAPVSSPTRAGLLTGRYPNRYGLRETVIPPWRDFGLDTEEELLPEMLGKAGYTERAIIGKWHLGHSRKEYYPLSRGFTYFYGHLNGAIDYFDHKREGELDWHRNWDSSYDEGYSTDLITQEAINYIDNHSQDENPFFLYVAYNAPHTPLQAKPEDIALYTDNIEALSPRERKKATYAAMVTCLDRGIGKIREALKAKGMDENTLFIFFSDNGAEPNGGGNNKPLRGTKFEEWDGGVRTPAIISYPAKYKGGREISQVTGFVDIMPTIKSILSIKGKPHRPFDGIDISPVLSGKENIIKRDLYLGCGAVVNNDYKLIVRGKNDRIKTDEDFLIYYPEDSYEKMNVSDKYPAELQRLKKIAEKYDAIEPPFKVLPYGHGREDFVVPSEWKVAK</sequence>
<evidence type="ECO:0000256" key="4">
    <source>
        <dbReference type="ARBA" id="ARBA00022837"/>
    </source>
</evidence>
<gene>
    <name evidence="7" type="ORF">ACFO6W_25410</name>
</gene>
<name>A0ABV9L3X6_9BACT</name>
<dbReference type="SUPFAM" id="SSF53649">
    <property type="entry name" value="Alkaline phosphatase-like"/>
    <property type="match status" value="1"/>
</dbReference>
<keyword evidence="3" id="KW-0378">Hydrolase</keyword>
<feature type="domain" description="Sulfatase N-terminal" evidence="6">
    <location>
        <begin position="31"/>
        <end position="341"/>
    </location>
</feature>
<dbReference type="Pfam" id="PF00884">
    <property type="entry name" value="Sulfatase"/>
    <property type="match status" value="1"/>
</dbReference>
<dbReference type="PANTHER" id="PTHR10342">
    <property type="entry name" value="ARYLSULFATASE"/>
    <property type="match status" value="1"/>
</dbReference>
<evidence type="ECO:0000256" key="3">
    <source>
        <dbReference type="ARBA" id="ARBA00022801"/>
    </source>
</evidence>
<dbReference type="Gene3D" id="3.40.720.10">
    <property type="entry name" value="Alkaline Phosphatase, subunit A"/>
    <property type="match status" value="1"/>
</dbReference>
<comment type="similarity">
    <text evidence="1">Belongs to the sulfatase family.</text>
</comment>
<evidence type="ECO:0000256" key="1">
    <source>
        <dbReference type="ARBA" id="ARBA00008779"/>
    </source>
</evidence>
<dbReference type="Proteomes" id="UP001596023">
    <property type="component" value="Unassembled WGS sequence"/>
</dbReference>
<dbReference type="Gene3D" id="3.30.1120.10">
    <property type="match status" value="1"/>
</dbReference>
<dbReference type="CDD" id="cd16029">
    <property type="entry name" value="4-S"/>
    <property type="match status" value="1"/>
</dbReference>
<evidence type="ECO:0000256" key="5">
    <source>
        <dbReference type="ARBA" id="ARBA00023180"/>
    </source>
</evidence>
<evidence type="ECO:0000313" key="7">
    <source>
        <dbReference type="EMBL" id="MFC4677023.1"/>
    </source>
</evidence>
<keyword evidence="2" id="KW-0479">Metal-binding</keyword>
<dbReference type="PANTHER" id="PTHR10342:SF274">
    <property type="entry name" value="ARYLSULFATASE B"/>
    <property type="match status" value="1"/>
</dbReference>
<evidence type="ECO:0000256" key="2">
    <source>
        <dbReference type="ARBA" id="ARBA00022723"/>
    </source>
</evidence>
<keyword evidence="4" id="KW-0106">Calcium</keyword>
<comment type="caution">
    <text evidence="7">The sequence shown here is derived from an EMBL/GenBank/DDBJ whole genome shotgun (WGS) entry which is preliminary data.</text>
</comment>
<dbReference type="RefSeq" id="WP_380001807.1">
    <property type="nucleotide sequence ID" value="NZ_JBHSGN010000169.1"/>
</dbReference>
<evidence type="ECO:0000259" key="6">
    <source>
        <dbReference type="Pfam" id="PF00884"/>
    </source>
</evidence>
<dbReference type="InterPro" id="IPR024607">
    <property type="entry name" value="Sulfatase_CS"/>
</dbReference>
<dbReference type="InterPro" id="IPR017850">
    <property type="entry name" value="Alkaline_phosphatase_core_sf"/>
</dbReference>